<protein>
    <submittedName>
        <fullName evidence="1">Uncharacterized protein</fullName>
    </submittedName>
</protein>
<organism evidence="1 2">
    <name type="scientific">Paraburkholderia domus</name>
    <dbReference type="NCBI Taxonomy" id="2793075"/>
    <lineage>
        <taxon>Bacteria</taxon>
        <taxon>Pseudomonadati</taxon>
        <taxon>Pseudomonadota</taxon>
        <taxon>Betaproteobacteria</taxon>
        <taxon>Burkholderiales</taxon>
        <taxon>Burkholderiaceae</taxon>
        <taxon>Paraburkholderia</taxon>
    </lineage>
</organism>
<evidence type="ECO:0000313" key="2">
    <source>
        <dbReference type="Proteomes" id="UP000675121"/>
    </source>
</evidence>
<sequence>MNPLWVLLNACMSGWAHSKLVFAGHPYYSRGFKAYGSCGLLR</sequence>
<evidence type="ECO:0000313" key="1">
    <source>
        <dbReference type="EMBL" id="CAE6935634.1"/>
    </source>
</evidence>
<proteinExistence type="predicted"/>
<reference evidence="1" key="1">
    <citation type="submission" date="2021-02" db="EMBL/GenBank/DDBJ databases">
        <authorList>
            <person name="Vanwijnsberghe S."/>
        </authorList>
    </citation>
    <scope>NUCLEOTIDE SEQUENCE</scope>
    <source>
        <strain evidence="1">R-70211</strain>
    </source>
</reference>
<accession>A0A9N8N1M7</accession>
<dbReference type="AlphaFoldDB" id="A0A9N8N1M7"/>
<dbReference type="EMBL" id="CAJNAS010000016">
    <property type="protein sequence ID" value="CAE6935634.1"/>
    <property type="molecule type" value="Genomic_DNA"/>
</dbReference>
<keyword evidence="2" id="KW-1185">Reference proteome</keyword>
<name>A0A9N8N1M7_9BURK</name>
<gene>
    <name evidence="1" type="ORF">R70211_05374</name>
</gene>
<comment type="caution">
    <text evidence="1">The sequence shown here is derived from an EMBL/GenBank/DDBJ whole genome shotgun (WGS) entry which is preliminary data.</text>
</comment>
<dbReference type="Proteomes" id="UP000675121">
    <property type="component" value="Unassembled WGS sequence"/>
</dbReference>